<feature type="binding site" evidence="2">
    <location>
        <position position="325"/>
    </location>
    <ligand>
        <name>substrate</name>
    </ligand>
</feature>
<dbReference type="Gene3D" id="3.90.650.10">
    <property type="entry name" value="PurM-like C-terminal domain"/>
    <property type="match status" value="1"/>
</dbReference>
<keyword evidence="2" id="KW-0418">Kinase</keyword>
<evidence type="ECO:0000259" key="4">
    <source>
        <dbReference type="Pfam" id="PF02769"/>
    </source>
</evidence>
<keyword evidence="2" id="KW-0067">ATP-binding</keyword>
<dbReference type="GO" id="GO:0000287">
    <property type="term" value="F:magnesium ion binding"/>
    <property type="evidence" value="ECO:0007669"/>
    <property type="project" value="UniProtKB-UniRule"/>
</dbReference>
<dbReference type="Proteomes" id="UP000034491">
    <property type="component" value="Unassembled WGS sequence"/>
</dbReference>
<dbReference type="PATRIC" id="fig|1549748.8.peg.1945"/>
<comment type="function">
    <text evidence="2">Catalyzes the ATP-dependent phosphorylation of thiamine-monophosphate (TMP) to form thiamine-pyrophosphate (TPP), the active form of vitamin B1.</text>
</comment>
<dbReference type="Gene3D" id="3.30.1330.10">
    <property type="entry name" value="PurM-like, N-terminal domain"/>
    <property type="match status" value="1"/>
</dbReference>
<accession>A0A0M2R1X2</accession>
<dbReference type="EC" id="2.7.4.16" evidence="2"/>
<dbReference type="SUPFAM" id="SSF56042">
    <property type="entry name" value="PurM C-terminal domain-like"/>
    <property type="match status" value="1"/>
</dbReference>
<dbReference type="HAMAP" id="MF_02128">
    <property type="entry name" value="TMP_kinase"/>
    <property type="match status" value="1"/>
</dbReference>
<gene>
    <name evidence="2" type="primary">thiL</name>
    <name evidence="5" type="ORF">WH95_15910</name>
</gene>
<dbReference type="PANTHER" id="PTHR30270:SF0">
    <property type="entry name" value="THIAMINE-MONOPHOSPHATE KINASE"/>
    <property type="match status" value="1"/>
</dbReference>
<dbReference type="SUPFAM" id="SSF55326">
    <property type="entry name" value="PurM N-terminal domain-like"/>
    <property type="match status" value="1"/>
</dbReference>
<dbReference type="PANTHER" id="PTHR30270">
    <property type="entry name" value="THIAMINE-MONOPHOSPHATE KINASE"/>
    <property type="match status" value="1"/>
</dbReference>
<evidence type="ECO:0000259" key="3">
    <source>
        <dbReference type="Pfam" id="PF00586"/>
    </source>
</evidence>
<feature type="binding site" evidence="2">
    <location>
        <position position="216"/>
    </location>
    <ligand>
        <name>Mg(2+)</name>
        <dbReference type="ChEBI" id="CHEBI:18420"/>
        <label>3</label>
    </ligand>
</feature>
<dbReference type="Pfam" id="PF00586">
    <property type="entry name" value="AIRS"/>
    <property type="match status" value="1"/>
</dbReference>
<proteinExistence type="inferred from homology"/>
<dbReference type="GO" id="GO:0009229">
    <property type="term" value="P:thiamine diphosphate biosynthetic process"/>
    <property type="evidence" value="ECO:0007669"/>
    <property type="project" value="UniProtKB-UniRule"/>
</dbReference>
<comment type="catalytic activity">
    <reaction evidence="2">
        <text>thiamine phosphate + ATP = thiamine diphosphate + ADP</text>
        <dbReference type="Rhea" id="RHEA:15913"/>
        <dbReference type="ChEBI" id="CHEBI:30616"/>
        <dbReference type="ChEBI" id="CHEBI:37575"/>
        <dbReference type="ChEBI" id="CHEBI:58937"/>
        <dbReference type="ChEBI" id="CHEBI:456216"/>
        <dbReference type="EC" id="2.7.4.16"/>
    </reaction>
</comment>
<feature type="binding site" evidence="2">
    <location>
        <position position="219"/>
    </location>
    <ligand>
        <name>Mg(2+)</name>
        <dbReference type="ChEBI" id="CHEBI:18420"/>
        <label>5</label>
    </ligand>
</feature>
<dbReference type="OrthoDB" id="9802811at2"/>
<keyword evidence="2" id="KW-0460">Magnesium</keyword>
<comment type="similarity">
    <text evidence="2">Belongs to the thiamine-monophosphate kinase family.</text>
</comment>
<dbReference type="InterPro" id="IPR036676">
    <property type="entry name" value="PurM-like_C_sf"/>
</dbReference>
<keyword evidence="2" id="KW-0808">Transferase</keyword>
<feature type="binding site" evidence="2">
    <location>
        <position position="74"/>
    </location>
    <ligand>
        <name>Mg(2+)</name>
        <dbReference type="ChEBI" id="CHEBI:18420"/>
        <label>3</label>
    </ligand>
</feature>
<comment type="pathway">
    <text evidence="2">Cofactor biosynthesis; thiamine diphosphate biosynthesis; thiamine diphosphate from thiamine phosphate: step 1/1.</text>
</comment>
<comment type="miscellaneous">
    <text evidence="2">Reaction mechanism of ThiL seems to utilize a direct, inline transfer of the gamma-phosphate of ATP to TMP rather than a phosphorylated enzyme intermediate.</text>
</comment>
<feature type="domain" description="PurM-like C-terminal" evidence="4">
    <location>
        <begin position="152"/>
        <end position="306"/>
    </location>
</feature>
<feature type="binding site" evidence="2">
    <location>
        <position position="44"/>
    </location>
    <ligand>
        <name>Mg(2+)</name>
        <dbReference type="ChEBI" id="CHEBI:18420"/>
        <label>4</label>
    </ligand>
</feature>
<dbReference type="Pfam" id="PF02769">
    <property type="entry name" value="AIRS_C"/>
    <property type="match status" value="1"/>
</dbReference>
<evidence type="ECO:0000256" key="1">
    <source>
        <dbReference type="ARBA" id="ARBA00022977"/>
    </source>
</evidence>
<feature type="domain" description="PurM-like N-terminal" evidence="3">
    <location>
        <begin position="28"/>
        <end position="140"/>
    </location>
</feature>
<dbReference type="GO" id="GO:0009030">
    <property type="term" value="F:thiamine-phosphate kinase activity"/>
    <property type="evidence" value="ECO:0007669"/>
    <property type="project" value="UniProtKB-UniRule"/>
</dbReference>
<feature type="binding site" evidence="2">
    <location>
        <position position="74"/>
    </location>
    <ligand>
        <name>Mg(2+)</name>
        <dbReference type="ChEBI" id="CHEBI:18420"/>
        <label>4</label>
    </ligand>
</feature>
<feature type="binding site" evidence="2">
    <location>
        <position position="53"/>
    </location>
    <ligand>
        <name>substrate</name>
    </ligand>
</feature>
<dbReference type="GO" id="GO:0009228">
    <property type="term" value="P:thiamine biosynthetic process"/>
    <property type="evidence" value="ECO:0007669"/>
    <property type="project" value="UniProtKB-KW"/>
</dbReference>
<dbReference type="EMBL" id="LANI01000024">
    <property type="protein sequence ID" value="KKJ75877.1"/>
    <property type="molecule type" value="Genomic_DNA"/>
</dbReference>
<comment type="caution">
    <text evidence="5">The sequence shown here is derived from an EMBL/GenBank/DDBJ whole genome shotgun (WGS) entry which is preliminary data.</text>
</comment>
<feature type="binding site" evidence="2">
    <location>
        <begin position="121"/>
        <end position="122"/>
    </location>
    <ligand>
        <name>ATP</name>
        <dbReference type="ChEBI" id="CHEBI:30616"/>
    </ligand>
</feature>
<evidence type="ECO:0000313" key="6">
    <source>
        <dbReference type="Proteomes" id="UP000034491"/>
    </source>
</evidence>
<keyword evidence="6" id="KW-1185">Reference proteome</keyword>
<feature type="binding site" evidence="2">
    <location>
        <position position="29"/>
    </location>
    <ligand>
        <name>Mg(2+)</name>
        <dbReference type="ChEBI" id="CHEBI:18420"/>
        <label>3</label>
    </ligand>
</feature>
<dbReference type="UniPathway" id="UPA00060">
    <property type="reaction ID" value="UER00142"/>
</dbReference>
<keyword evidence="2" id="KW-0479">Metal-binding</keyword>
<dbReference type="PIRSF" id="PIRSF005303">
    <property type="entry name" value="Thiam_monoph_kin"/>
    <property type="match status" value="1"/>
</dbReference>
<dbReference type="InterPro" id="IPR036921">
    <property type="entry name" value="PurM-like_N_sf"/>
</dbReference>
<keyword evidence="1 2" id="KW-0784">Thiamine biosynthesis</keyword>
<dbReference type="RefSeq" id="WP_046509121.1">
    <property type="nucleotide sequence ID" value="NZ_LANI01000024.1"/>
</dbReference>
<dbReference type="CDD" id="cd02194">
    <property type="entry name" value="ThiL"/>
    <property type="match status" value="1"/>
</dbReference>
<dbReference type="InterPro" id="IPR010918">
    <property type="entry name" value="PurM-like_C_dom"/>
</dbReference>
<dbReference type="GO" id="GO:0005524">
    <property type="term" value="F:ATP binding"/>
    <property type="evidence" value="ECO:0007669"/>
    <property type="project" value="UniProtKB-UniRule"/>
</dbReference>
<organism evidence="5 6">
    <name type="scientific">Kiloniella litopenaei</name>
    <dbReference type="NCBI Taxonomy" id="1549748"/>
    <lineage>
        <taxon>Bacteria</taxon>
        <taxon>Pseudomonadati</taxon>
        <taxon>Pseudomonadota</taxon>
        <taxon>Alphaproteobacteria</taxon>
        <taxon>Rhodospirillales</taxon>
        <taxon>Kiloniellaceae</taxon>
        <taxon>Kiloniella</taxon>
    </lineage>
</organism>
<feature type="binding site" evidence="2">
    <location>
        <position position="74"/>
    </location>
    <ligand>
        <name>Mg(2+)</name>
        <dbReference type="ChEBI" id="CHEBI:18420"/>
        <label>2</label>
    </ligand>
</feature>
<evidence type="ECO:0000313" key="5">
    <source>
        <dbReference type="EMBL" id="KKJ75877.1"/>
    </source>
</evidence>
<feature type="binding site" evidence="2">
    <location>
        <position position="148"/>
    </location>
    <ligand>
        <name>ATP</name>
        <dbReference type="ChEBI" id="CHEBI:30616"/>
    </ligand>
</feature>
<feature type="binding site" evidence="2">
    <location>
        <position position="218"/>
    </location>
    <ligand>
        <name>ATP</name>
        <dbReference type="ChEBI" id="CHEBI:30616"/>
    </ligand>
</feature>
<feature type="binding site" evidence="2">
    <location>
        <position position="269"/>
    </location>
    <ligand>
        <name>substrate</name>
    </ligand>
</feature>
<feature type="binding site" evidence="2">
    <location>
        <position position="122"/>
    </location>
    <ligand>
        <name>Mg(2+)</name>
        <dbReference type="ChEBI" id="CHEBI:18420"/>
        <label>1</label>
    </ligand>
</feature>
<dbReference type="NCBIfam" id="TIGR01379">
    <property type="entry name" value="thiL"/>
    <property type="match status" value="1"/>
</dbReference>
<sequence length="328" mass="35941">MDGTEFDLIKSYFAPLTQNYPEAYNLENDAALINEDADRSTVVTMDTLVEGVHFFSTDPADDIARKVLRVNLSDLAAMGARPKGYTLSISYNASISNDWVKLFTQGLAEDQKKFQCNLMGGDTVFSVGPLTLSLTCFGSVPRGKCLYRTTGEEGDDIWVSGTIGDSAVGLKLLKEEINSNYPAATSFLIDRYRVPQPKTELGIALLEQGISKTALDISDGLLADVNHIAKGSNLQARITSSRIPLSKAFKDVFETALGPDICLAATGGDDYELLFTSHRKNRQELIEISDKLNTPITRIGVLAKGTGVLLLDEENREIPVDQYGWEHF</sequence>
<feature type="binding site" evidence="2">
    <location>
        <position position="29"/>
    </location>
    <ligand>
        <name>Mg(2+)</name>
        <dbReference type="ChEBI" id="CHEBI:18420"/>
        <label>4</label>
    </ligand>
</feature>
<dbReference type="STRING" id="1549748.WH95_15910"/>
<feature type="binding site" evidence="2">
    <location>
        <position position="46"/>
    </location>
    <ligand>
        <name>Mg(2+)</name>
        <dbReference type="ChEBI" id="CHEBI:18420"/>
        <label>2</label>
    </ligand>
</feature>
<dbReference type="AlphaFoldDB" id="A0A0M2R1X2"/>
<feature type="binding site" evidence="2">
    <location>
        <position position="46"/>
    </location>
    <ligand>
        <name>Mg(2+)</name>
        <dbReference type="ChEBI" id="CHEBI:18420"/>
        <label>1</label>
    </ligand>
</feature>
<evidence type="ECO:0000256" key="2">
    <source>
        <dbReference type="HAMAP-Rule" id="MF_02128"/>
    </source>
</evidence>
<keyword evidence="2" id="KW-0547">Nucleotide-binding</keyword>
<dbReference type="InterPro" id="IPR016188">
    <property type="entry name" value="PurM-like_N"/>
</dbReference>
<name>A0A0M2R1X2_9PROT</name>
<reference evidence="5 6" key="1">
    <citation type="submission" date="2015-03" db="EMBL/GenBank/DDBJ databases">
        <title>Genome sequence of Kiloniella sp. P1-1, isolated from the gut microflora of Pacific white shrimp, Penaeus vannamei.</title>
        <authorList>
            <person name="Shao Z."/>
            <person name="Wang L."/>
            <person name="Li X."/>
        </authorList>
    </citation>
    <scope>NUCLEOTIDE SEQUENCE [LARGE SCALE GENOMIC DNA]</scope>
    <source>
        <strain evidence="5 6">P1-1</strain>
    </source>
</reference>
<protein>
    <recommendedName>
        <fullName evidence="2">Thiamine-monophosphate kinase</fullName>
        <shortName evidence="2">TMP kinase</shortName>
        <shortName evidence="2">Thiamine-phosphate kinase</shortName>
        <ecNumber evidence="2">2.7.4.16</ecNumber>
    </recommendedName>
</protein>
<comment type="caution">
    <text evidence="2">Lacks conserved residue(s) required for the propagation of feature annotation.</text>
</comment>
<dbReference type="InterPro" id="IPR006283">
    <property type="entry name" value="ThiL-like"/>
</dbReference>